<evidence type="ECO:0000313" key="3">
    <source>
        <dbReference type="EMBL" id="GGY16724.1"/>
    </source>
</evidence>
<evidence type="ECO:0000313" key="4">
    <source>
        <dbReference type="Proteomes" id="UP000619244"/>
    </source>
</evidence>
<proteinExistence type="predicted"/>
<dbReference type="GO" id="GO:0004803">
    <property type="term" value="F:transposase activity"/>
    <property type="evidence" value="ECO:0007669"/>
    <property type="project" value="InterPro"/>
</dbReference>
<reference evidence="3" key="2">
    <citation type="submission" date="2020-09" db="EMBL/GenBank/DDBJ databases">
        <authorList>
            <person name="Sun Q."/>
            <person name="Ohkuma M."/>
        </authorList>
    </citation>
    <scope>NUCLEOTIDE SEQUENCE</scope>
    <source>
        <strain evidence="3">JCM 4790</strain>
    </source>
</reference>
<feature type="compositionally biased region" description="Basic and acidic residues" evidence="1">
    <location>
        <begin position="99"/>
        <end position="115"/>
    </location>
</feature>
<organism evidence="3 4">
    <name type="scientific">Streptomyces minutiscleroticus</name>
    <dbReference type="NCBI Taxonomy" id="68238"/>
    <lineage>
        <taxon>Bacteria</taxon>
        <taxon>Bacillati</taxon>
        <taxon>Actinomycetota</taxon>
        <taxon>Actinomycetes</taxon>
        <taxon>Kitasatosporales</taxon>
        <taxon>Streptomycetaceae</taxon>
        <taxon>Streptomyces</taxon>
    </lineage>
</organism>
<protein>
    <recommendedName>
        <fullName evidence="2">Transposase IS110-like N-terminal domain-containing protein</fullName>
    </recommendedName>
</protein>
<dbReference type="Proteomes" id="UP000619244">
    <property type="component" value="Unassembled WGS sequence"/>
</dbReference>
<dbReference type="Pfam" id="PF01548">
    <property type="entry name" value="DEDD_Tnp_IS110"/>
    <property type="match status" value="1"/>
</dbReference>
<keyword evidence="4" id="KW-1185">Reference proteome</keyword>
<sequence>MTAHGPARQAPRKTAHATNVVLGVDTHKDVHVATVLTTLGALLATGSFPTTQAGYVDLLARARSFGTVRQAGVEGTGSYGASLCRYLLAEGVQVIEVNRPDRAARRQHGKSDAGETHPALPAATQRTGQDQA</sequence>
<feature type="domain" description="Transposase IS110-like N-terminal" evidence="2">
    <location>
        <begin position="22"/>
        <end position="114"/>
    </location>
</feature>
<reference evidence="3" key="1">
    <citation type="journal article" date="2014" name="Int. J. Syst. Evol. Microbiol.">
        <title>Complete genome sequence of Corynebacterium casei LMG S-19264T (=DSM 44701T), isolated from a smear-ripened cheese.</title>
        <authorList>
            <consortium name="US DOE Joint Genome Institute (JGI-PGF)"/>
            <person name="Walter F."/>
            <person name="Albersmeier A."/>
            <person name="Kalinowski J."/>
            <person name="Ruckert C."/>
        </authorList>
    </citation>
    <scope>NUCLEOTIDE SEQUENCE</scope>
    <source>
        <strain evidence="3">JCM 4790</strain>
    </source>
</reference>
<dbReference type="PANTHER" id="PTHR33055">
    <property type="entry name" value="TRANSPOSASE FOR INSERTION SEQUENCE ELEMENT IS1111A"/>
    <property type="match status" value="1"/>
</dbReference>
<dbReference type="AlphaFoldDB" id="A0A918P2S8"/>
<feature type="region of interest" description="Disordered" evidence="1">
    <location>
        <begin position="99"/>
        <end position="132"/>
    </location>
</feature>
<accession>A0A918P2S8</accession>
<gene>
    <name evidence="3" type="ORF">GCM10010358_80430</name>
</gene>
<dbReference type="EMBL" id="BMVU01000111">
    <property type="protein sequence ID" value="GGY16724.1"/>
    <property type="molecule type" value="Genomic_DNA"/>
</dbReference>
<dbReference type="GO" id="GO:0003677">
    <property type="term" value="F:DNA binding"/>
    <property type="evidence" value="ECO:0007669"/>
    <property type="project" value="InterPro"/>
</dbReference>
<name>A0A918P2S8_9ACTN</name>
<evidence type="ECO:0000259" key="2">
    <source>
        <dbReference type="Pfam" id="PF01548"/>
    </source>
</evidence>
<dbReference type="RefSeq" id="WP_190195195.1">
    <property type="nucleotide sequence ID" value="NZ_BMVU01000111.1"/>
</dbReference>
<dbReference type="InterPro" id="IPR002525">
    <property type="entry name" value="Transp_IS110-like_N"/>
</dbReference>
<dbReference type="GO" id="GO:0006313">
    <property type="term" value="P:DNA transposition"/>
    <property type="evidence" value="ECO:0007669"/>
    <property type="project" value="InterPro"/>
</dbReference>
<comment type="caution">
    <text evidence="3">The sequence shown here is derived from an EMBL/GenBank/DDBJ whole genome shotgun (WGS) entry which is preliminary data.</text>
</comment>
<dbReference type="PANTHER" id="PTHR33055:SF16">
    <property type="entry name" value="TRANSPOSASE FOR INSERTION SEQUENCE ELEMENT IS1547"/>
    <property type="match status" value="1"/>
</dbReference>
<evidence type="ECO:0000256" key="1">
    <source>
        <dbReference type="SAM" id="MobiDB-lite"/>
    </source>
</evidence>
<dbReference type="InterPro" id="IPR047650">
    <property type="entry name" value="Transpos_IS110"/>
</dbReference>